<dbReference type="Gene3D" id="1.10.10.160">
    <property type="match status" value="1"/>
</dbReference>
<dbReference type="EMBL" id="JAFBEB010000006">
    <property type="protein sequence ID" value="MBM7590502.1"/>
    <property type="molecule type" value="Genomic_DNA"/>
</dbReference>
<protein>
    <submittedName>
        <fullName evidence="7">DNA helicase-2/ATP-dependent DNA helicase PcrA</fullName>
        <ecNumber evidence="7">3.6.4.12</ecNumber>
    </submittedName>
</protein>
<dbReference type="AlphaFoldDB" id="A0A938Y2L7"/>
<dbReference type="GO" id="GO:0000725">
    <property type="term" value="P:recombinational repair"/>
    <property type="evidence" value="ECO:0007669"/>
    <property type="project" value="TreeGrafter"/>
</dbReference>
<proteinExistence type="predicted"/>
<evidence type="ECO:0000256" key="2">
    <source>
        <dbReference type="ARBA" id="ARBA00022801"/>
    </source>
</evidence>
<dbReference type="InterPro" id="IPR027785">
    <property type="entry name" value="UvrD-like_helicase_C"/>
</dbReference>
<keyword evidence="2 5" id="KW-0378">Hydrolase</keyword>
<dbReference type="EC" id="3.6.4.12" evidence="7"/>
<dbReference type="PANTHER" id="PTHR11070:SF17">
    <property type="entry name" value="DNA HELICASE IV"/>
    <property type="match status" value="1"/>
</dbReference>
<reference evidence="7" key="1">
    <citation type="submission" date="2021-01" db="EMBL/GenBank/DDBJ databases">
        <title>Genomic Encyclopedia of Type Strains, Phase IV (KMG-IV): sequencing the most valuable type-strain genomes for metagenomic binning, comparative biology and taxonomic classification.</title>
        <authorList>
            <person name="Goeker M."/>
        </authorList>
    </citation>
    <scope>NUCLEOTIDE SEQUENCE</scope>
    <source>
        <strain evidence="7">DSM 25523</strain>
    </source>
</reference>
<dbReference type="InterPro" id="IPR000212">
    <property type="entry name" value="DNA_helicase_UvrD/REP"/>
</dbReference>
<dbReference type="InterPro" id="IPR014016">
    <property type="entry name" value="UvrD-like_ATP-bd"/>
</dbReference>
<dbReference type="InterPro" id="IPR027417">
    <property type="entry name" value="P-loop_NTPase"/>
</dbReference>
<organism evidence="7 8">
    <name type="scientific">Brevibacillus fulvus</name>
    <dbReference type="NCBI Taxonomy" id="1125967"/>
    <lineage>
        <taxon>Bacteria</taxon>
        <taxon>Bacillati</taxon>
        <taxon>Bacillota</taxon>
        <taxon>Bacilli</taxon>
        <taxon>Bacillales</taxon>
        <taxon>Paenibacillaceae</taxon>
        <taxon>Brevibacillus</taxon>
    </lineage>
</organism>
<dbReference type="PANTHER" id="PTHR11070">
    <property type="entry name" value="UVRD / RECB / PCRA DNA HELICASE FAMILY MEMBER"/>
    <property type="match status" value="1"/>
</dbReference>
<evidence type="ECO:0000256" key="1">
    <source>
        <dbReference type="ARBA" id="ARBA00022741"/>
    </source>
</evidence>
<dbReference type="Proteomes" id="UP000717624">
    <property type="component" value="Unassembled WGS sequence"/>
</dbReference>
<dbReference type="InterPro" id="IPR013986">
    <property type="entry name" value="DExx_box_DNA_helicase_dom_sf"/>
</dbReference>
<dbReference type="Gene3D" id="3.40.50.300">
    <property type="entry name" value="P-loop containing nucleotide triphosphate hydrolases"/>
    <property type="match status" value="3"/>
</dbReference>
<evidence type="ECO:0000259" key="6">
    <source>
        <dbReference type="PROSITE" id="PS51198"/>
    </source>
</evidence>
<keyword evidence="4 5" id="KW-0067">ATP-binding</keyword>
<dbReference type="RefSeq" id="WP_204518248.1">
    <property type="nucleotide sequence ID" value="NZ_BAABIN010000002.1"/>
</dbReference>
<dbReference type="GO" id="GO:0005524">
    <property type="term" value="F:ATP binding"/>
    <property type="evidence" value="ECO:0007669"/>
    <property type="project" value="UniProtKB-UniRule"/>
</dbReference>
<evidence type="ECO:0000256" key="4">
    <source>
        <dbReference type="ARBA" id="ARBA00022840"/>
    </source>
</evidence>
<keyword evidence="3 5" id="KW-0347">Helicase</keyword>
<keyword evidence="8" id="KW-1185">Reference proteome</keyword>
<feature type="domain" description="UvrD-like helicase ATP-binding" evidence="6">
    <location>
        <begin position="194"/>
        <end position="577"/>
    </location>
</feature>
<evidence type="ECO:0000313" key="8">
    <source>
        <dbReference type="Proteomes" id="UP000717624"/>
    </source>
</evidence>
<dbReference type="SUPFAM" id="SSF52540">
    <property type="entry name" value="P-loop containing nucleoside triphosphate hydrolases"/>
    <property type="match status" value="1"/>
</dbReference>
<evidence type="ECO:0000313" key="7">
    <source>
        <dbReference type="EMBL" id="MBM7590502.1"/>
    </source>
</evidence>
<dbReference type="Pfam" id="PF13245">
    <property type="entry name" value="AAA_19"/>
    <property type="match status" value="1"/>
</dbReference>
<comment type="caution">
    <text evidence="7">The sequence shown here is derived from an EMBL/GenBank/DDBJ whole genome shotgun (WGS) entry which is preliminary data.</text>
</comment>
<accession>A0A938Y2L7</accession>
<evidence type="ECO:0000256" key="5">
    <source>
        <dbReference type="PROSITE-ProRule" id="PRU00560"/>
    </source>
</evidence>
<dbReference type="GO" id="GO:0016787">
    <property type="term" value="F:hydrolase activity"/>
    <property type="evidence" value="ECO:0007669"/>
    <property type="project" value="UniProtKB-UniRule"/>
</dbReference>
<gene>
    <name evidence="7" type="ORF">JOD01_002106</name>
</gene>
<name>A0A938Y2L7_9BACL</name>
<dbReference type="Pfam" id="PF13538">
    <property type="entry name" value="UvrD_C_2"/>
    <property type="match status" value="1"/>
</dbReference>
<evidence type="ECO:0000256" key="3">
    <source>
        <dbReference type="ARBA" id="ARBA00022806"/>
    </source>
</evidence>
<sequence length="751" mass="86341">MAVKHHAYEAEQKKLEETLHVVDKEIDLLREDIGQVTDDYVKQVVNYKKVKDLQYLEDHGREKPYFGRIDFLKDETYELDSVYIGKRGIVRSDTFDTVVVDWRAPIASLFYSGESKDAFYRTARGIVRGEVKLKRNFAIENGQITGIYDGALKETIDREVGQPDEFLHEGFIDEFLASSLNQTNDSRLKDIVATIQAEQNEIIRAEKDKPLVVQGVAGSGKTTIALHRLSYLIYNYQDTLASKRFMVFAPNRLFLNYISDVLPELGVEDVQQSTFAEWAARLVRPILPKGWRILDPQKPLQLFFEPGKSERERTIAWRRLHFKGSFACKQTLDHYLQDVLEKQIPYKKLSFIYSRTNQVFTIEGGQIREIFTEQLKHLPYNSRLEAMRKQLKQEMNKLLFSHLRERKIDLDKQGLAKFEKLIEQVLAKYMADWPQLDVFPLYRQIMTEPELLRKLAPTSIDDETIRDVCESNAEIMGKERIEPEDLAALLYLRQLIEGLDTAAQFDHAVIDEAQDLSAMEIMLVAMMAKRHSVTIVGDIAQGIHAYRGLHDWDELLQDVFAEPRAAFYKLEQSYRSTVEIMRCANHVLEKIKLPELVMAKPVLRHGEQPLLLQQATKEALWQEIGEQVNRLRGEGLQTIAIVGKSMEESKKAHKALISMLPDLTLLSHKDTHYEGGLMIMPAYLTKGLQFDAVILLDVDDEHYGLHDLDAKLLYVAMTRPVHRLLITCIAGRLSPLLQGLSLESEGTRKKA</sequence>
<dbReference type="GO" id="GO:0003677">
    <property type="term" value="F:DNA binding"/>
    <property type="evidence" value="ECO:0007669"/>
    <property type="project" value="InterPro"/>
</dbReference>
<keyword evidence="1 5" id="KW-0547">Nucleotide-binding</keyword>
<dbReference type="GO" id="GO:0005829">
    <property type="term" value="C:cytosol"/>
    <property type="evidence" value="ECO:0007669"/>
    <property type="project" value="TreeGrafter"/>
</dbReference>
<feature type="binding site" evidence="5">
    <location>
        <begin position="215"/>
        <end position="222"/>
    </location>
    <ligand>
        <name>ATP</name>
        <dbReference type="ChEBI" id="CHEBI:30616"/>
    </ligand>
</feature>
<dbReference type="GO" id="GO:0043138">
    <property type="term" value="F:3'-5' DNA helicase activity"/>
    <property type="evidence" value="ECO:0007669"/>
    <property type="project" value="UniProtKB-EC"/>
</dbReference>
<dbReference type="PROSITE" id="PS51198">
    <property type="entry name" value="UVRD_HELICASE_ATP_BIND"/>
    <property type="match status" value="1"/>
</dbReference>